<evidence type="ECO:0000313" key="1">
    <source>
        <dbReference type="EMBL" id="KAJ9062817.1"/>
    </source>
</evidence>
<name>A0ACC2SKM3_9FUNG</name>
<gene>
    <name evidence="1" type="ORF">DSO57_1006594</name>
</gene>
<keyword evidence="2" id="KW-1185">Reference proteome</keyword>
<accession>A0ACC2SKM3</accession>
<protein>
    <submittedName>
        <fullName evidence="1">Uncharacterized protein</fullName>
    </submittedName>
</protein>
<organism evidence="1 2">
    <name type="scientific">Entomophthora muscae</name>
    <dbReference type="NCBI Taxonomy" id="34485"/>
    <lineage>
        <taxon>Eukaryota</taxon>
        <taxon>Fungi</taxon>
        <taxon>Fungi incertae sedis</taxon>
        <taxon>Zoopagomycota</taxon>
        <taxon>Entomophthoromycotina</taxon>
        <taxon>Entomophthoromycetes</taxon>
        <taxon>Entomophthorales</taxon>
        <taxon>Entomophthoraceae</taxon>
        <taxon>Entomophthora</taxon>
    </lineage>
</organism>
<proteinExistence type="predicted"/>
<dbReference type="Proteomes" id="UP001165960">
    <property type="component" value="Unassembled WGS sequence"/>
</dbReference>
<dbReference type="EMBL" id="QTSX02004989">
    <property type="protein sequence ID" value="KAJ9062817.1"/>
    <property type="molecule type" value="Genomic_DNA"/>
</dbReference>
<reference evidence="1" key="1">
    <citation type="submission" date="2022-04" db="EMBL/GenBank/DDBJ databases">
        <title>Genome of the entomopathogenic fungus Entomophthora muscae.</title>
        <authorList>
            <person name="Elya C."/>
            <person name="Lovett B.R."/>
            <person name="Lee E."/>
            <person name="Macias A.M."/>
            <person name="Hajek A.E."/>
            <person name="De Bivort B.L."/>
            <person name="Kasson M.T."/>
            <person name="De Fine Licht H.H."/>
            <person name="Stajich J.E."/>
        </authorList>
    </citation>
    <scope>NUCLEOTIDE SEQUENCE</scope>
    <source>
        <strain evidence="1">Berkeley</strain>
    </source>
</reference>
<comment type="caution">
    <text evidence="1">The sequence shown here is derived from an EMBL/GenBank/DDBJ whole genome shotgun (WGS) entry which is preliminary data.</text>
</comment>
<sequence length="378" mass="42353">MWDHLGLFAPVFDRLAFIVFKAAIDTMAAPWPVLYLLTPSDSFSNLPLQIICLLTISTTIFCYTTIGSKMLKLSSQFDLLLVKKLMICLLYPHLISLNHAAYRFTLTVSDKVWVMNFDKSKLQPKKVGPVIILKVNENNTYLVQGLGKGKQDKVLHHDCLRPCKARQKQCETALPATEQQLVQYGTRAPDNLPDNLPPEEANLQSGEVLKQQAQPTNKVPSKQVCDPQSNYPVTQSQTRKPAQISKSNNMNRLSGFSFIILATIQSQITFCFCPLTPALLDQVFPSLLPSFCFHMSAKQTTVPIVIPFTLSSHLNSAPHKPSEIKRLGFPILTCRHFSDLEIEFLTKSSVIKTGLYFIFLGSLSSVATEDLARLFVFD</sequence>
<evidence type="ECO:0000313" key="2">
    <source>
        <dbReference type="Proteomes" id="UP001165960"/>
    </source>
</evidence>